<evidence type="ECO:0000313" key="1">
    <source>
        <dbReference type="EMBL" id="KKL22772.1"/>
    </source>
</evidence>
<gene>
    <name evidence="1" type="ORF">LCGC14_2432050</name>
</gene>
<sequence>MGIIEETENYKKFSLNLFYIKNDKSITIYNNKKVKLGTYTQDFNEQDKVLLLSNYSFEKKIIDCLHELLFFQIFIAIIIQADKLIMEGFPLASRLIKPVIPSIKKNMEKKRLKLNDWKKNL</sequence>
<proteinExistence type="predicted"/>
<accession>A0A0F9C914</accession>
<dbReference type="EMBL" id="LAZR01037220">
    <property type="protein sequence ID" value="KKL22772.1"/>
    <property type="molecule type" value="Genomic_DNA"/>
</dbReference>
<comment type="caution">
    <text evidence="1">The sequence shown here is derived from an EMBL/GenBank/DDBJ whole genome shotgun (WGS) entry which is preliminary data.</text>
</comment>
<dbReference type="AlphaFoldDB" id="A0A0F9C914"/>
<reference evidence="1" key="1">
    <citation type="journal article" date="2015" name="Nature">
        <title>Complex archaea that bridge the gap between prokaryotes and eukaryotes.</title>
        <authorList>
            <person name="Spang A."/>
            <person name="Saw J.H."/>
            <person name="Jorgensen S.L."/>
            <person name="Zaremba-Niedzwiedzka K."/>
            <person name="Martijn J."/>
            <person name="Lind A.E."/>
            <person name="van Eijk R."/>
            <person name="Schleper C."/>
            <person name="Guy L."/>
            <person name="Ettema T.J."/>
        </authorList>
    </citation>
    <scope>NUCLEOTIDE SEQUENCE</scope>
</reference>
<protein>
    <submittedName>
        <fullName evidence="1">Uncharacterized protein</fullName>
    </submittedName>
</protein>
<name>A0A0F9C914_9ZZZZ</name>
<organism evidence="1">
    <name type="scientific">marine sediment metagenome</name>
    <dbReference type="NCBI Taxonomy" id="412755"/>
    <lineage>
        <taxon>unclassified sequences</taxon>
        <taxon>metagenomes</taxon>
        <taxon>ecological metagenomes</taxon>
    </lineage>
</organism>